<reference evidence="1 2" key="1">
    <citation type="journal article" date="2021" name="Nat. Plants">
        <title>The Taxus genome provides insights into paclitaxel biosynthesis.</title>
        <authorList>
            <person name="Xiong X."/>
            <person name="Gou J."/>
            <person name="Liao Q."/>
            <person name="Li Y."/>
            <person name="Zhou Q."/>
            <person name="Bi G."/>
            <person name="Li C."/>
            <person name="Du R."/>
            <person name="Wang X."/>
            <person name="Sun T."/>
            <person name="Guo L."/>
            <person name="Liang H."/>
            <person name="Lu P."/>
            <person name="Wu Y."/>
            <person name="Zhang Z."/>
            <person name="Ro D.K."/>
            <person name="Shang Y."/>
            <person name="Huang S."/>
            <person name="Yan J."/>
        </authorList>
    </citation>
    <scope>NUCLEOTIDE SEQUENCE [LARGE SCALE GENOMIC DNA]</scope>
    <source>
        <strain evidence="1">Ta-2019</strain>
    </source>
</reference>
<keyword evidence="2" id="KW-1185">Reference proteome</keyword>
<dbReference type="Proteomes" id="UP000824469">
    <property type="component" value="Unassembled WGS sequence"/>
</dbReference>
<name>A0AA38L837_TAXCH</name>
<dbReference type="EMBL" id="JAHRHJ020000006">
    <property type="protein sequence ID" value="KAH9310807.1"/>
    <property type="molecule type" value="Genomic_DNA"/>
</dbReference>
<feature type="non-terminal residue" evidence="1">
    <location>
        <position position="1"/>
    </location>
</feature>
<organism evidence="1 2">
    <name type="scientific">Taxus chinensis</name>
    <name type="common">Chinese yew</name>
    <name type="synonym">Taxus wallichiana var. chinensis</name>
    <dbReference type="NCBI Taxonomy" id="29808"/>
    <lineage>
        <taxon>Eukaryota</taxon>
        <taxon>Viridiplantae</taxon>
        <taxon>Streptophyta</taxon>
        <taxon>Embryophyta</taxon>
        <taxon>Tracheophyta</taxon>
        <taxon>Spermatophyta</taxon>
        <taxon>Pinopsida</taxon>
        <taxon>Pinidae</taxon>
        <taxon>Conifers II</taxon>
        <taxon>Cupressales</taxon>
        <taxon>Taxaceae</taxon>
        <taxon>Taxus</taxon>
    </lineage>
</organism>
<evidence type="ECO:0000313" key="1">
    <source>
        <dbReference type="EMBL" id="KAH9310807.1"/>
    </source>
</evidence>
<sequence length="142" mass="16472">RSTMSKQEVPSEKDLLAESEKHKIHRHLVASRLEIVIIEDLLQKLDRRHSVSRKLVVNMETAIRRETFSSPNCDLVKPLKLFLKDLLVADSWSETVQFRLRALTVRNCTTVGELEQLYIALRWRLHYAAGEMNNFPPPNKPA</sequence>
<evidence type="ECO:0000313" key="2">
    <source>
        <dbReference type="Proteomes" id="UP000824469"/>
    </source>
</evidence>
<accession>A0AA38L837</accession>
<comment type="caution">
    <text evidence="1">The sequence shown here is derived from an EMBL/GenBank/DDBJ whole genome shotgun (WGS) entry which is preliminary data.</text>
</comment>
<proteinExistence type="predicted"/>
<gene>
    <name evidence="1" type="ORF">KI387_025842</name>
</gene>
<dbReference type="AlphaFoldDB" id="A0AA38L837"/>
<protein>
    <submittedName>
        <fullName evidence="1">Uncharacterized protein</fullName>
    </submittedName>
</protein>